<dbReference type="AlphaFoldDB" id="A0A7R8W2R2"/>
<dbReference type="GO" id="GO:0005814">
    <property type="term" value="C:centriole"/>
    <property type="evidence" value="ECO:0007669"/>
    <property type="project" value="TreeGrafter"/>
</dbReference>
<feature type="region of interest" description="Disordered" evidence="2">
    <location>
        <begin position="419"/>
        <end position="452"/>
    </location>
</feature>
<dbReference type="PANTHER" id="PTHR34343:SF1">
    <property type="entry name" value="SEROLOGICALLY DEFINED COLON CANCER ANTIGEN 8"/>
    <property type="match status" value="1"/>
</dbReference>
<protein>
    <submittedName>
        <fullName evidence="3">Uncharacterized protein</fullName>
    </submittedName>
</protein>
<dbReference type="GO" id="GO:0030010">
    <property type="term" value="P:establishment of cell polarity"/>
    <property type="evidence" value="ECO:0007669"/>
    <property type="project" value="TreeGrafter"/>
</dbReference>
<dbReference type="GO" id="GO:0007098">
    <property type="term" value="P:centrosome cycle"/>
    <property type="evidence" value="ECO:0007669"/>
    <property type="project" value="InterPro"/>
</dbReference>
<feature type="region of interest" description="Disordered" evidence="2">
    <location>
        <begin position="223"/>
        <end position="244"/>
    </location>
</feature>
<reference evidence="3" key="1">
    <citation type="submission" date="2020-11" db="EMBL/GenBank/DDBJ databases">
        <authorList>
            <person name="Tran Van P."/>
        </authorList>
    </citation>
    <scope>NUCLEOTIDE SEQUENCE</scope>
</reference>
<dbReference type="GO" id="GO:0035148">
    <property type="term" value="P:tube formation"/>
    <property type="evidence" value="ECO:0007669"/>
    <property type="project" value="TreeGrafter"/>
</dbReference>
<feature type="coiled-coil region" evidence="1">
    <location>
        <begin position="249"/>
        <end position="403"/>
    </location>
</feature>
<dbReference type="PANTHER" id="PTHR34343">
    <property type="entry name" value="SEROLOGICALLY DEFINED COLON CANCER ANTIGEN 8"/>
    <property type="match status" value="1"/>
</dbReference>
<organism evidence="3">
    <name type="scientific">Cyprideis torosa</name>
    <dbReference type="NCBI Taxonomy" id="163714"/>
    <lineage>
        <taxon>Eukaryota</taxon>
        <taxon>Metazoa</taxon>
        <taxon>Ecdysozoa</taxon>
        <taxon>Arthropoda</taxon>
        <taxon>Crustacea</taxon>
        <taxon>Oligostraca</taxon>
        <taxon>Ostracoda</taxon>
        <taxon>Podocopa</taxon>
        <taxon>Podocopida</taxon>
        <taxon>Cytherocopina</taxon>
        <taxon>Cytheroidea</taxon>
        <taxon>Cytherideidae</taxon>
        <taxon>Cyprideis</taxon>
    </lineage>
</organism>
<accession>A0A7R8W2R2</accession>
<keyword evidence="1" id="KW-0175">Coiled coil</keyword>
<dbReference type="OrthoDB" id="10252347at2759"/>
<evidence type="ECO:0000256" key="1">
    <source>
        <dbReference type="SAM" id="Coils"/>
    </source>
</evidence>
<name>A0A7R8W2R2_9CRUS</name>
<proteinExistence type="predicted"/>
<feature type="coiled-coil region" evidence="1">
    <location>
        <begin position="171"/>
        <end position="212"/>
    </location>
</feature>
<feature type="region of interest" description="Disordered" evidence="2">
    <location>
        <begin position="97"/>
        <end position="119"/>
    </location>
</feature>
<feature type="compositionally biased region" description="Low complexity" evidence="2">
    <location>
        <begin position="419"/>
        <end position="431"/>
    </location>
</feature>
<dbReference type="GO" id="GO:0005813">
    <property type="term" value="C:centrosome"/>
    <property type="evidence" value="ECO:0007669"/>
    <property type="project" value="InterPro"/>
</dbReference>
<dbReference type="EMBL" id="OB660239">
    <property type="protein sequence ID" value="CAD7223686.1"/>
    <property type="molecule type" value="Genomic_DNA"/>
</dbReference>
<gene>
    <name evidence="3" type="ORF">CTOB1V02_LOCUS1666</name>
</gene>
<dbReference type="InterPro" id="IPR031887">
    <property type="entry name" value="SDCCAG8"/>
</dbReference>
<dbReference type="GO" id="GO:0001764">
    <property type="term" value="P:neuron migration"/>
    <property type="evidence" value="ECO:0007669"/>
    <property type="project" value="TreeGrafter"/>
</dbReference>
<evidence type="ECO:0000256" key="2">
    <source>
        <dbReference type="SAM" id="MobiDB-lite"/>
    </source>
</evidence>
<sequence length="580" mass="66027">MESLFGPNPSLPCGNQLSSPVDCSELAHQYVDANYRSCVEKLRLLLEPKGAQGGKNSAPGSPNIRSLKQPYQSSLLDPLSASAALYLLGEEKAVSPNCGPRHGSSLSRHNSVPPDSPSRSLPQFMMAADHLQTSLTLPVRQTQREQCKTTVDTLPSIVPVHTTQRELLHYIERQDALIERLEREKDTLGSQWRTLEERMAEIISENEDLRNQLMTTLAHVVSDDGKMSRSMERESLKEQQDNEESSKLLETIKCLRENLKRREEAYEDLKGESIRDSDELREAVRKAEADAKDSALEISKLSRQLDQERSEKEKAIEEVSAERRRALEDVQALTDKLEAVSRMNDQLEDDLRTLRAAKNESLDFVRQELASEKSAREKAELRLDALEADAARREKQLLQELEQVTVKFSAVMYDDALGRNSDSSREGSSSHSGRKPAGVTASTMKRMEERHQQEIRTLKESLERKHMASMRDVEELLSKQGFLMEKYKTECRQLTEQMDAASVRHREELSAVQREKTILMERVRELESIFEAHQMASMHGEMEKMSRKVNESVEREMELQKQLATLSEELDSLRASHPSD</sequence>
<evidence type="ECO:0000313" key="3">
    <source>
        <dbReference type="EMBL" id="CAD7223686.1"/>
    </source>
</evidence>